<keyword evidence="5 7" id="KW-0472">Membrane</keyword>
<dbReference type="InterPro" id="IPR007603">
    <property type="entry name" value="Choline_transptr-like"/>
</dbReference>
<gene>
    <name evidence="8" type="ORF">ACOF00016_LOCUS1223</name>
</gene>
<evidence type="ECO:0000256" key="5">
    <source>
        <dbReference type="ARBA" id="ARBA00023136"/>
    </source>
</evidence>
<keyword evidence="6" id="KW-0325">Glycoprotein</keyword>
<accession>A0A7S3KZ35</accession>
<dbReference type="GO" id="GO:0022857">
    <property type="term" value="F:transmembrane transporter activity"/>
    <property type="evidence" value="ECO:0007669"/>
    <property type="project" value="UniProtKB-UniRule"/>
</dbReference>
<feature type="transmembrane region" description="Helical" evidence="7">
    <location>
        <begin position="30"/>
        <end position="51"/>
    </location>
</feature>
<sequence>MPSYEEERDEKFVRSADFDGPTRHRHCTDVLCLGLIIVMWTVMTAIGIYAMSEGDYRLVLFPMDYDGNVCGVDFNGTDMTDFPNLYYVNSFTGGVCVSNCPSVKNALANMTVTDGNETTTVGEEGNITTVVKGPSVDLRTFITYGGLWQAEGALLDPDFIQIADYSSNGDARFCTEETCFPDQDDPPASWTSRGVRRGFGFAYYAGDTYELLWRCYYTTQAEAQIEDLVGDGDGGLNVVDDATALWNRIFADMYTARKYIFGFGFGLSLGVSLVYIFLMRLPLVLDVLVWVSLLITITIFLVGGYFVWDLADGWEKEDPQSVEDETVTATKGVAVVLFILGALVLILTVCLRKAIQTAIGCVKEAGRAVNHMFLILLVPVLQAVALLIFLVCFIYYSVNLASLGEITTRDIPVDEGGTEISVREYEFDEFVQRCGWYYLFCFFWTANFIVSAGDMIIAVAVAHYYFARNKATIGSWTVLTSIFHVCFYHLGTCAYGSLIIAIIQVIRVIIARAQREAKKANSKIAQAILCCCQCCFCCLEKCLKFLNKNAYIQTAIFSTPFCKSARKAFFLIVRNAARIAALTYVSAAVLIVGKLFISAVTTVIAYYVLLENLVQDLNSVGGPLAIIFLLSYWLSDMFMDVFDMAIATTLHCVVADEEMNDGNGEYTEKELKDFVDKHAQEGDEYDG</sequence>
<dbReference type="EMBL" id="HBIM01001405">
    <property type="protein sequence ID" value="CAE0402997.1"/>
    <property type="molecule type" value="Transcribed_RNA"/>
</dbReference>
<dbReference type="PANTHER" id="PTHR12385:SF14">
    <property type="entry name" value="CHOLINE TRANSPORTER-LIKE 2"/>
    <property type="match status" value="1"/>
</dbReference>
<reference evidence="8" key="1">
    <citation type="submission" date="2021-01" db="EMBL/GenBank/DDBJ databases">
        <authorList>
            <person name="Corre E."/>
            <person name="Pelletier E."/>
            <person name="Niang G."/>
            <person name="Scheremetjew M."/>
            <person name="Finn R."/>
            <person name="Kale V."/>
            <person name="Holt S."/>
            <person name="Cochrane G."/>
            <person name="Meng A."/>
            <person name="Brown T."/>
            <person name="Cohen L."/>
        </authorList>
    </citation>
    <scope>NUCLEOTIDE SEQUENCE</scope>
    <source>
        <strain evidence="8">CCMP127</strain>
    </source>
</reference>
<feature type="transmembrane region" description="Helical" evidence="7">
    <location>
        <begin position="620"/>
        <end position="639"/>
    </location>
</feature>
<name>A0A7S3KZ35_9STRA</name>
<evidence type="ECO:0000256" key="1">
    <source>
        <dbReference type="ARBA" id="ARBA00004141"/>
    </source>
</evidence>
<feature type="transmembrane region" description="Helical" evidence="7">
    <location>
        <begin position="328"/>
        <end position="351"/>
    </location>
</feature>
<protein>
    <recommendedName>
        <fullName evidence="7">Choline transporter-like protein</fullName>
    </recommendedName>
</protein>
<feature type="transmembrane region" description="Helical" evidence="7">
    <location>
        <begin position="436"/>
        <end position="466"/>
    </location>
</feature>
<comment type="subcellular location">
    <subcellularLocation>
        <location evidence="7">Cell membrane</location>
        <topology evidence="7">Multi-pass membrane protein</topology>
    </subcellularLocation>
    <subcellularLocation>
        <location evidence="1">Membrane</location>
        <topology evidence="1">Multi-pass membrane protein</topology>
    </subcellularLocation>
</comment>
<comment type="function">
    <text evidence="7">Choline transporter.</text>
</comment>
<feature type="transmembrane region" description="Helical" evidence="7">
    <location>
        <begin position="496"/>
        <end position="513"/>
    </location>
</feature>
<evidence type="ECO:0000313" key="8">
    <source>
        <dbReference type="EMBL" id="CAE0402997.1"/>
    </source>
</evidence>
<evidence type="ECO:0000256" key="4">
    <source>
        <dbReference type="ARBA" id="ARBA00022989"/>
    </source>
</evidence>
<dbReference type="Pfam" id="PF04515">
    <property type="entry name" value="Choline_transpo"/>
    <property type="match status" value="1"/>
</dbReference>
<evidence type="ECO:0000256" key="7">
    <source>
        <dbReference type="RuleBase" id="RU368066"/>
    </source>
</evidence>
<dbReference type="AlphaFoldDB" id="A0A7S3KZ35"/>
<keyword evidence="3 7" id="KW-0812">Transmembrane</keyword>
<dbReference type="GO" id="GO:0005886">
    <property type="term" value="C:plasma membrane"/>
    <property type="evidence" value="ECO:0007669"/>
    <property type="project" value="UniProtKB-SubCell"/>
</dbReference>
<keyword evidence="4 7" id="KW-1133">Transmembrane helix</keyword>
<dbReference type="PANTHER" id="PTHR12385">
    <property type="entry name" value="CHOLINE TRANSPORTER-LIKE (SLC FAMILY 44)"/>
    <property type="match status" value="1"/>
</dbReference>
<feature type="transmembrane region" description="Helical" evidence="7">
    <location>
        <begin position="287"/>
        <end position="308"/>
    </location>
</feature>
<evidence type="ECO:0000256" key="6">
    <source>
        <dbReference type="ARBA" id="ARBA00023180"/>
    </source>
</evidence>
<evidence type="ECO:0000256" key="2">
    <source>
        <dbReference type="ARBA" id="ARBA00007168"/>
    </source>
</evidence>
<proteinExistence type="inferred from homology"/>
<feature type="transmembrane region" description="Helical" evidence="7">
    <location>
        <begin position="581"/>
        <end position="608"/>
    </location>
</feature>
<evidence type="ECO:0000256" key="3">
    <source>
        <dbReference type="ARBA" id="ARBA00022692"/>
    </source>
</evidence>
<feature type="transmembrane region" description="Helical" evidence="7">
    <location>
        <begin position="259"/>
        <end position="278"/>
    </location>
</feature>
<feature type="transmembrane region" description="Helical" evidence="7">
    <location>
        <begin position="372"/>
        <end position="396"/>
    </location>
</feature>
<organism evidence="8">
    <name type="scientific">Amphora coffeiformis</name>
    <dbReference type="NCBI Taxonomy" id="265554"/>
    <lineage>
        <taxon>Eukaryota</taxon>
        <taxon>Sar</taxon>
        <taxon>Stramenopiles</taxon>
        <taxon>Ochrophyta</taxon>
        <taxon>Bacillariophyta</taxon>
        <taxon>Bacillariophyceae</taxon>
        <taxon>Bacillariophycidae</taxon>
        <taxon>Thalassiophysales</taxon>
        <taxon>Catenulaceae</taxon>
        <taxon>Amphora</taxon>
    </lineage>
</organism>
<comment type="similarity">
    <text evidence="2 7">Belongs to the CTL (choline transporter-like) family.</text>
</comment>